<evidence type="ECO:0000259" key="5">
    <source>
        <dbReference type="PROSITE" id="PS51677"/>
    </source>
</evidence>
<feature type="domain" description="NodB homology" evidence="5">
    <location>
        <begin position="329"/>
        <end position="502"/>
    </location>
</feature>
<name>A0A6I3MAU3_9MICO</name>
<dbReference type="SUPFAM" id="SSF88713">
    <property type="entry name" value="Glycoside hydrolase/deacetylase"/>
    <property type="match status" value="1"/>
</dbReference>
<feature type="region of interest" description="Disordered" evidence="3">
    <location>
        <begin position="41"/>
        <end position="72"/>
    </location>
</feature>
<dbReference type="InterPro" id="IPR011330">
    <property type="entry name" value="Glyco_hydro/deAcase_b/a-brl"/>
</dbReference>
<dbReference type="GO" id="GO:0005975">
    <property type="term" value="P:carbohydrate metabolic process"/>
    <property type="evidence" value="ECO:0007669"/>
    <property type="project" value="InterPro"/>
</dbReference>
<organism evidence="6 7">
    <name type="scientific">Agromyces bracchium</name>
    <dbReference type="NCBI Taxonomy" id="88376"/>
    <lineage>
        <taxon>Bacteria</taxon>
        <taxon>Bacillati</taxon>
        <taxon>Actinomycetota</taxon>
        <taxon>Actinomycetes</taxon>
        <taxon>Micrococcales</taxon>
        <taxon>Microbacteriaceae</taxon>
        <taxon>Agromyces</taxon>
    </lineage>
</organism>
<sequence>MQAATGRRRRTRTASAILVATTIALGLTACDAVLTAPGTDAPLPSATPSGSAPSAATASPQPTAEAGPRVVPGPVVLGGDRVTALVPRLAAMRTEGFVAAARWAVPPGATAFGEALTARVAAAVRGFAEANGAAWTPGLDLVAGGASAPCAGGSAFAANPTRLTVDCSIVVASGGVIGERLVTARTADGAPTEVAREVWYADGAGGAPHDGAALYAEGSEARVLALVAEALRAAGRIAPGEDPFARLAPEAARALLVDSSAAEVGVVVTLSVPGAERSRPRSVLVPWRLLDPFLSEAGSLVRAAAVSGEPYEPASAPAGGDPVDCTLLACVSLTFDDGPSSLTPALLDVLDRERAAATFYVQGSAVARNPGTAARIVAAGHEIANHTWAHPNLTKLTDQQVRDEVRRAQEAISNATGVRATSLRPPYGASNPHVRELVPMPFVVWDVDTRDWQDPGVDVVVERAVGGAVPGSIVLMHDTHEDTIEAVPAIIDGLRARGAAVVSVDDQFAGSLPGAGALVSHGPR</sequence>
<evidence type="ECO:0000313" key="6">
    <source>
        <dbReference type="EMBL" id="MTH70464.1"/>
    </source>
</evidence>
<dbReference type="PROSITE" id="PS51677">
    <property type="entry name" value="NODB"/>
    <property type="match status" value="1"/>
</dbReference>
<dbReference type="PANTHER" id="PTHR10587:SF133">
    <property type="entry name" value="CHITIN DEACETYLASE 1-RELATED"/>
    <property type="match status" value="1"/>
</dbReference>
<dbReference type="EMBL" id="WMLB01000047">
    <property type="protein sequence ID" value="MTH70464.1"/>
    <property type="molecule type" value="Genomic_DNA"/>
</dbReference>
<evidence type="ECO:0000256" key="2">
    <source>
        <dbReference type="ARBA" id="ARBA00022801"/>
    </source>
</evidence>
<dbReference type="PANTHER" id="PTHR10587">
    <property type="entry name" value="GLYCOSYL TRANSFERASE-RELATED"/>
    <property type="match status" value="1"/>
</dbReference>
<dbReference type="InterPro" id="IPR002509">
    <property type="entry name" value="NODB_dom"/>
</dbReference>
<dbReference type="InterPro" id="IPR050248">
    <property type="entry name" value="Polysacc_deacetylase_ArnD"/>
</dbReference>
<dbReference type="GO" id="GO:0016810">
    <property type="term" value="F:hydrolase activity, acting on carbon-nitrogen (but not peptide) bonds"/>
    <property type="evidence" value="ECO:0007669"/>
    <property type="project" value="InterPro"/>
</dbReference>
<dbReference type="Proteomes" id="UP000433071">
    <property type="component" value="Unassembled WGS sequence"/>
</dbReference>
<dbReference type="Pfam" id="PF01522">
    <property type="entry name" value="Polysacc_deac_1"/>
    <property type="match status" value="1"/>
</dbReference>
<keyword evidence="2" id="KW-0378">Hydrolase</keyword>
<feature type="signal peptide" evidence="4">
    <location>
        <begin position="1"/>
        <end position="29"/>
    </location>
</feature>
<dbReference type="CDD" id="cd10917">
    <property type="entry name" value="CE4_NodB_like_6s_7s"/>
    <property type="match status" value="1"/>
</dbReference>
<keyword evidence="4" id="KW-0732">Signal</keyword>
<dbReference type="RefSeq" id="WP_155053475.1">
    <property type="nucleotide sequence ID" value="NZ_BAAAIB010000005.1"/>
</dbReference>
<dbReference type="GO" id="GO:0016020">
    <property type="term" value="C:membrane"/>
    <property type="evidence" value="ECO:0007669"/>
    <property type="project" value="TreeGrafter"/>
</dbReference>
<dbReference type="OrthoDB" id="9763050at2"/>
<keyword evidence="1" id="KW-0479">Metal-binding</keyword>
<evidence type="ECO:0000256" key="3">
    <source>
        <dbReference type="SAM" id="MobiDB-lite"/>
    </source>
</evidence>
<dbReference type="GO" id="GO:0046872">
    <property type="term" value="F:metal ion binding"/>
    <property type="evidence" value="ECO:0007669"/>
    <property type="project" value="UniProtKB-KW"/>
</dbReference>
<accession>A0A6I3MAU3</accession>
<dbReference type="AlphaFoldDB" id="A0A6I3MAU3"/>
<dbReference type="PROSITE" id="PS51257">
    <property type="entry name" value="PROKAR_LIPOPROTEIN"/>
    <property type="match status" value="1"/>
</dbReference>
<evidence type="ECO:0000256" key="1">
    <source>
        <dbReference type="ARBA" id="ARBA00022723"/>
    </source>
</evidence>
<evidence type="ECO:0000313" key="7">
    <source>
        <dbReference type="Proteomes" id="UP000433071"/>
    </source>
</evidence>
<feature type="chain" id="PRO_5039148101" evidence="4">
    <location>
        <begin position="30"/>
        <end position="524"/>
    </location>
</feature>
<gene>
    <name evidence="6" type="ORF">GJ743_19040</name>
</gene>
<reference evidence="6 7" key="1">
    <citation type="submission" date="2019-11" db="EMBL/GenBank/DDBJ databases">
        <title>Agromyces kandeliae sp. nov., isolated from mangrove soil.</title>
        <authorList>
            <person name="Wang R."/>
        </authorList>
    </citation>
    <scope>NUCLEOTIDE SEQUENCE [LARGE SCALE GENOMIC DNA]</scope>
    <source>
        <strain evidence="6 7">JCM 11433</strain>
    </source>
</reference>
<proteinExistence type="predicted"/>
<dbReference type="Gene3D" id="3.20.20.370">
    <property type="entry name" value="Glycoside hydrolase/deacetylase"/>
    <property type="match status" value="1"/>
</dbReference>
<comment type="caution">
    <text evidence="6">The sequence shown here is derived from an EMBL/GenBank/DDBJ whole genome shotgun (WGS) entry which is preliminary data.</text>
</comment>
<protein>
    <submittedName>
        <fullName evidence="6">Polysaccharide deacetylase family protein</fullName>
    </submittedName>
</protein>
<keyword evidence="7" id="KW-1185">Reference proteome</keyword>
<evidence type="ECO:0000256" key="4">
    <source>
        <dbReference type="SAM" id="SignalP"/>
    </source>
</evidence>